<gene>
    <name evidence="1" type="ORF">AAEO60_03760</name>
</gene>
<dbReference type="RefSeq" id="WP_341672306.1">
    <property type="nucleotide sequence ID" value="NZ_JBBYHV010000001.1"/>
</dbReference>
<dbReference type="Proteomes" id="UP001497045">
    <property type="component" value="Unassembled WGS sequence"/>
</dbReference>
<proteinExistence type="predicted"/>
<dbReference type="Pfam" id="PF07237">
    <property type="entry name" value="DUF1428"/>
    <property type="match status" value="1"/>
</dbReference>
<comment type="caution">
    <text evidence="1">The sequence shown here is derived from an EMBL/GenBank/DDBJ whole genome shotgun (WGS) entry which is preliminary data.</text>
</comment>
<dbReference type="SUPFAM" id="SSF54909">
    <property type="entry name" value="Dimeric alpha+beta barrel"/>
    <property type="match status" value="1"/>
</dbReference>
<organism evidence="1 2">
    <name type="scientific">Aurantiacibacter gilvus</name>
    <dbReference type="NCBI Taxonomy" id="3139141"/>
    <lineage>
        <taxon>Bacteria</taxon>
        <taxon>Pseudomonadati</taxon>
        <taxon>Pseudomonadota</taxon>
        <taxon>Alphaproteobacteria</taxon>
        <taxon>Sphingomonadales</taxon>
        <taxon>Erythrobacteraceae</taxon>
        <taxon>Aurantiacibacter</taxon>
    </lineage>
</organism>
<evidence type="ECO:0000313" key="2">
    <source>
        <dbReference type="Proteomes" id="UP001497045"/>
    </source>
</evidence>
<accession>A0ABU9IBL8</accession>
<dbReference type="Gene3D" id="3.30.70.100">
    <property type="match status" value="1"/>
</dbReference>
<sequence>MYIQGFLIAVPEDKRDAYRAIAAKSAEKFAEYGVTEIVEGWEEDVSDGKVTDFRMATKAKPDEKIVFSWMIWPDKTTCDAAAAKMHEDPFWTEEFSEMPFDGMRMMWGGFSPLFTMGRS</sequence>
<name>A0ABU9IBL8_9SPHN</name>
<dbReference type="InterPro" id="IPR009874">
    <property type="entry name" value="DUF1428"/>
</dbReference>
<keyword evidence="2" id="KW-1185">Reference proteome</keyword>
<evidence type="ECO:0000313" key="1">
    <source>
        <dbReference type="EMBL" id="MEL1249780.1"/>
    </source>
</evidence>
<dbReference type="InterPro" id="IPR011008">
    <property type="entry name" value="Dimeric_a/b-barrel"/>
</dbReference>
<dbReference type="EMBL" id="JBBYHV010000001">
    <property type="protein sequence ID" value="MEL1249780.1"/>
    <property type="molecule type" value="Genomic_DNA"/>
</dbReference>
<reference evidence="1 2" key="1">
    <citation type="submission" date="2024-04" db="EMBL/GenBank/DDBJ databases">
        <title>Aurantiacibacter sp. DGU6 16S ribosomal RNA gene Genome sequencing and assembly.</title>
        <authorList>
            <person name="Park S."/>
        </authorList>
    </citation>
    <scope>NUCLEOTIDE SEQUENCE [LARGE SCALE GENOMIC DNA]</scope>
    <source>
        <strain evidence="1 2">DGU6</strain>
    </source>
</reference>
<protein>
    <submittedName>
        <fullName evidence="1">DUF1428 domain-containing protein</fullName>
    </submittedName>
</protein>
<dbReference type="PIRSF" id="PIRSF007028">
    <property type="entry name" value="UCP007028"/>
    <property type="match status" value="1"/>
</dbReference>